<dbReference type="Pfam" id="PF00857">
    <property type="entry name" value="Isochorismatase"/>
    <property type="match status" value="1"/>
</dbReference>
<evidence type="ECO:0000259" key="3">
    <source>
        <dbReference type="Pfam" id="PF00857"/>
    </source>
</evidence>
<dbReference type="InterPro" id="IPR036380">
    <property type="entry name" value="Isochorismatase-like_sf"/>
</dbReference>
<keyword evidence="5" id="KW-1185">Reference proteome</keyword>
<dbReference type="PANTHER" id="PTHR43540">
    <property type="entry name" value="PEROXYUREIDOACRYLATE/UREIDOACRYLATE AMIDOHYDROLASE-RELATED"/>
    <property type="match status" value="1"/>
</dbReference>
<dbReference type="PANTHER" id="PTHR43540:SF1">
    <property type="entry name" value="ISOCHORISMATASE HYDROLASE"/>
    <property type="match status" value="1"/>
</dbReference>
<evidence type="ECO:0000313" key="5">
    <source>
        <dbReference type="Proteomes" id="UP000298653"/>
    </source>
</evidence>
<dbReference type="Gene3D" id="3.40.50.850">
    <property type="entry name" value="Isochorismatase-like"/>
    <property type="match status" value="1"/>
</dbReference>
<evidence type="ECO:0000256" key="1">
    <source>
        <dbReference type="ARBA" id="ARBA00006336"/>
    </source>
</evidence>
<accession>A0A4V1EG80</accession>
<name>A0A4V1EG80_9FIRM</name>
<comment type="similarity">
    <text evidence="1">Belongs to the isochorismatase family.</text>
</comment>
<gene>
    <name evidence="4" type="ORF">AR1Y2_1696</name>
</gene>
<evidence type="ECO:0000313" key="4">
    <source>
        <dbReference type="EMBL" id="QCP35150.1"/>
    </source>
</evidence>
<reference evidence="4 5" key="1">
    <citation type="submission" date="2019-05" db="EMBL/GenBank/DDBJ databases">
        <title>Complete genome sequencing of Anaerostipes rhamnosivorans.</title>
        <authorList>
            <person name="Bui T.P.N."/>
            <person name="de Vos W.M."/>
        </authorList>
    </citation>
    <scope>NUCLEOTIDE SEQUENCE [LARGE SCALE GENOMIC DNA]</scope>
    <source>
        <strain evidence="4 5">1y2</strain>
    </source>
</reference>
<sequence>MLIIDVQNDYFENVKCRLHQPEAALKAIQRLLKYFRDMNYQVYYIQHIAAKDAPFFVPNTEGVKSSENIKPLDTEKIIKKHYPNSFFETELQAELKKSSVTELTVCGMMTHMCVDTTVRAAKDLGYQVTLISDACATKDLEWQGEKIPAEIEQNVFLASLNQKFATIMTVEDLASEDLLI</sequence>
<feature type="domain" description="Isochorismatase-like" evidence="3">
    <location>
        <begin position="2"/>
        <end position="172"/>
    </location>
</feature>
<dbReference type="GO" id="GO:0008908">
    <property type="term" value="F:isochorismatase activity"/>
    <property type="evidence" value="ECO:0007669"/>
    <property type="project" value="UniProtKB-EC"/>
</dbReference>
<dbReference type="RefSeq" id="WP_137328570.1">
    <property type="nucleotide sequence ID" value="NZ_CP040058.1"/>
</dbReference>
<keyword evidence="2 4" id="KW-0378">Hydrolase</keyword>
<dbReference type="AlphaFoldDB" id="A0A4V1EG80"/>
<dbReference type="OrthoDB" id="257098at2"/>
<protein>
    <submittedName>
        <fullName evidence="4">Isochorismatase</fullName>
        <ecNumber evidence="4">3.3.2.1</ecNumber>
    </submittedName>
</protein>
<evidence type="ECO:0000256" key="2">
    <source>
        <dbReference type="ARBA" id="ARBA00022801"/>
    </source>
</evidence>
<dbReference type="SUPFAM" id="SSF52499">
    <property type="entry name" value="Isochorismatase-like hydrolases"/>
    <property type="match status" value="1"/>
</dbReference>
<dbReference type="InterPro" id="IPR000868">
    <property type="entry name" value="Isochorismatase-like_dom"/>
</dbReference>
<dbReference type="CDD" id="cd01014">
    <property type="entry name" value="nicotinamidase_related"/>
    <property type="match status" value="1"/>
</dbReference>
<dbReference type="EMBL" id="CP040058">
    <property type="protein sequence ID" value="QCP35150.1"/>
    <property type="molecule type" value="Genomic_DNA"/>
</dbReference>
<proteinExistence type="inferred from homology"/>
<dbReference type="EC" id="3.3.2.1" evidence="4"/>
<organism evidence="4 5">
    <name type="scientific">Anaerostipes rhamnosivorans</name>
    <dbReference type="NCBI Taxonomy" id="1229621"/>
    <lineage>
        <taxon>Bacteria</taxon>
        <taxon>Bacillati</taxon>
        <taxon>Bacillota</taxon>
        <taxon>Clostridia</taxon>
        <taxon>Lachnospirales</taxon>
        <taxon>Lachnospiraceae</taxon>
        <taxon>Anaerostipes</taxon>
    </lineage>
</organism>
<dbReference type="InterPro" id="IPR050272">
    <property type="entry name" value="Isochorismatase-like_hydrls"/>
</dbReference>
<dbReference type="KEGG" id="arf:AR1Y2_1696"/>
<dbReference type="Proteomes" id="UP000298653">
    <property type="component" value="Chromosome"/>
</dbReference>